<dbReference type="Proteomes" id="UP000005667">
    <property type="component" value="Chromosome"/>
</dbReference>
<protein>
    <recommendedName>
        <fullName evidence="3">Orc1-like AAA ATPase domain-containing protein</fullName>
    </recommendedName>
</protein>
<evidence type="ECO:0008006" key="3">
    <source>
        <dbReference type="Google" id="ProtNLM"/>
    </source>
</evidence>
<evidence type="ECO:0000313" key="2">
    <source>
        <dbReference type="Proteomes" id="UP000005667"/>
    </source>
</evidence>
<dbReference type="InterPro" id="IPR027417">
    <property type="entry name" value="P-loop_NTPase"/>
</dbReference>
<dbReference type="SUPFAM" id="SSF52540">
    <property type="entry name" value="P-loop containing nucleoside triphosphate hydrolases"/>
    <property type="match status" value="1"/>
</dbReference>
<accession>G7Z2E7</accession>
<organism evidence="1 2">
    <name type="scientific">Azospirillum lipoferum (strain 4B)</name>
    <dbReference type="NCBI Taxonomy" id="862719"/>
    <lineage>
        <taxon>Bacteria</taxon>
        <taxon>Pseudomonadati</taxon>
        <taxon>Pseudomonadota</taxon>
        <taxon>Alphaproteobacteria</taxon>
        <taxon>Rhodospirillales</taxon>
        <taxon>Azospirillaceae</taxon>
        <taxon>Azospirillum</taxon>
    </lineage>
</organism>
<dbReference type="AlphaFoldDB" id="G7Z2E7"/>
<dbReference type="EMBL" id="FQ311868">
    <property type="protein sequence ID" value="CBS85537.1"/>
    <property type="molecule type" value="Genomic_DNA"/>
</dbReference>
<reference evidence="2" key="1">
    <citation type="journal article" date="2011" name="PLoS Genet.">
        <title>Azospirillum genomes reveal transition of bacteria from aquatic to terrestrial environments.</title>
        <authorList>
            <person name="Wisniewski-Dye F."/>
            <person name="Borziak K."/>
            <person name="Khalsa-Moyers G."/>
            <person name="Alexandre G."/>
            <person name="Sukharnikov L.O."/>
            <person name="Wuichet K."/>
            <person name="Hurst G.B."/>
            <person name="McDonald W.H."/>
            <person name="Robertson J.S."/>
            <person name="Barbe V."/>
            <person name="Calteau A."/>
            <person name="Rouy Z."/>
            <person name="Mangenot S."/>
            <person name="Prigent-Combaret C."/>
            <person name="Normand P."/>
            <person name="Boyer M."/>
            <person name="Siguier P."/>
            <person name="Dessaux Y."/>
            <person name="Elmerich C."/>
            <person name="Condemine G."/>
            <person name="Krishnen G."/>
            <person name="Kennedy I."/>
            <person name="Paterson A.H."/>
            <person name="Gonzalez V."/>
            <person name="Mavingui P."/>
            <person name="Zhulin I.B."/>
        </authorList>
    </citation>
    <scope>NUCLEOTIDE SEQUENCE [LARGE SCALE GENOMIC DNA]</scope>
    <source>
        <strain evidence="2">4B</strain>
    </source>
</reference>
<sequence length="446" mass="50302">MQEAAQTTVLQPLAAGDDRYVDLSPGQESHHLLLMRQCLEDIAERPGDPMRENDYTKIVFSGHRGSGKTTHLRLIEQEFADRFYCVHLSLDDENLLEDFDYTVFLLWLSEQLVHCLKRDGIGIDERLVKEVALWFAERTATDVNEAAMSGSVGLEGEASAGGGLLGFGLKLLGRIKSEARGSVTRREEIRTKLQSHASDLMDKVNLLLSEAREQLNKNGRPPRLLVVQDNLDKLKSDIASRFYADTSGLLRQVQAHIIFTAPVAETLTPFKIENVFVESFQMPMIHACTQEGRPFDPGISVLRELVERRIAVVLFEDEDLIRRICIASGGNVRDLVRLASQAARMARALRLPRIDDQCVEEAIKGMRQEYEKTLAPRARIYYPFLAGIHRTKLYGAGPGDSEELLRDLLDNSAILVYKNGDIWYDVHPTIRESKAFRKALEELDAQ</sequence>
<dbReference type="HOGENOM" id="CLU_041246_1_0_5"/>
<evidence type="ECO:0000313" key="1">
    <source>
        <dbReference type="EMBL" id="CBS85537.1"/>
    </source>
</evidence>
<dbReference type="KEGG" id="ali:AZOLI_0119"/>
<dbReference type="OrthoDB" id="3247852at2"/>
<proteinExistence type="predicted"/>
<gene>
    <name evidence="1" type="ordered locus">AZOLI_0119</name>
</gene>
<name>G7Z2E7_AZOL4</name>
<keyword evidence="2" id="KW-1185">Reference proteome</keyword>
<dbReference type="STRING" id="862719.AZOLI_0119"/>